<sequence>MSFICPQDVKNPSGGILFHFREGPLRNASLCAVSASKSSWHDCNLYGYSWRIRRRILWTDDGGKPNHLAASRALLVPEAASDAITSISTAIQGGCASFKHGRPARARSSNFPVSPKRLTSFKRPSGVKGPFPLFTFY</sequence>
<dbReference type="Proteomes" id="UP000887159">
    <property type="component" value="Unassembled WGS sequence"/>
</dbReference>
<dbReference type="EMBL" id="BMAU01021350">
    <property type="protein sequence ID" value="GFY18907.1"/>
    <property type="molecule type" value="Genomic_DNA"/>
</dbReference>
<proteinExistence type="predicted"/>
<dbReference type="AlphaFoldDB" id="A0A8X6VHK1"/>
<name>A0A8X6VHK1_TRICX</name>
<keyword evidence="2" id="KW-1185">Reference proteome</keyword>
<gene>
    <name evidence="1" type="ORF">TNCV_3875951</name>
</gene>
<reference evidence="1" key="1">
    <citation type="submission" date="2020-08" db="EMBL/GenBank/DDBJ databases">
        <title>Multicomponent nature underlies the extraordinary mechanical properties of spider dragline silk.</title>
        <authorList>
            <person name="Kono N."/>
            <person name="Nakamura H."/>
            <person name="Mori M."/>
            <person name="Yoshida Y."/>
            <person name="Ohtoshi R."/>
            <person name="Malay A.D."/>
            <person name="Moran D.A.P."/>
            <person name="Tomita M."/>
            <person name="Numata K."/>
            <person name="Arakawa K."/>
        </authorList>
    </citation>
    <scope>NUCLEOTIDE SEQUENCE</scope>
</reference>
<protein>
    <submittedName>
        <fullName evidence="1">Uncharacterized protein</fullName>
    </submittedName>
</protein>
<comment type="caution">
    <text evidence="1">The sequence shown here is derived from an EMBL/GenBank/DDBJ whole genome shotgun (WGS) entry which is preliminary data.</text>
</comment>
<evidence type="ECO:0000313" key="2">
    <source>
        <dbReference type="Proteomes" id="UP000887159"/>
    </source>
</evidence>
<evidence type="ECO:0000313" key="1">
    <source>
        <dbReference type="EMBL" id="GFY18907.1"/>
    </source>
</evidence>
<organism evidence="1 2">
    <name type="scientific">Trichonephila clavipes</name>
    <name type="common">Golden silk orbweaver</name>
    <name type="synonym">Nephila clavipes</name>
    <dbReference type="NCBI Taxonomy" id="2585209"/>
    <lineage>
        <taxon>Eukaryota</taxon>
        <taxon>Metazoa</taxon>
        <taxon>Ecdysozoa</taxon>
        <taxon>Arthropoda</taxon>
        <taxon>Chelicerata</taxon>
        <taxon>Arachnida</taxon>
        <taxon>Araneae</taxon>
        <taxon>Araneomorphae</taxon>
        <taxon>Entelegynae</taxon>
        <taxon>Araneoidea</taxon>
        <taxon>Nephilidae</taxon>
        <taxon>Trichonephila</taxon>
    </lineage>
</organism>
<accession>A0A8X6VHK1</accession>